<protein>
    <submittedName>
        <fullName evidence="1">Uncharacterized protein</fullName>
    </submittedName>
</protein>
<proteinExistence type="predicted"/>
<keyword evidence="2" id="KW-1185">Reference proteome</keyword>
<gene>
    <name evidence="1" type="ORF">DB32_003191</name>
</gene>
<dbReference type="AlphaFoldDB" id="A0A0F6W2X6"/>
<dbReference type="EMBL" id="CP011125">
    <property type="protein sequence ID" value="AKF06042.1"/>
    <property type="molecule type" value="Genomic_DNA"/>
</dbReference>
<evidence type="ECO:0000313" key="1">
    <source>
        <dbReference type="EMBL" id="AKF06042.1"/>
    </source>
</evidence>
<accession>A0A0F6W2X6</accession>
<evidence type="ECO:0000313" key="2">
    <source>
        <dbReference type="Proteomes" id="UP000034883"/>
    </source>
</evidence>
<organism evidence="1 2">
    <name type="scientific">Sandaracinus amylolyticus</name>
    <dbReference type="NCBI Taxonomy" id="927083"/>
    <lineage>
        <taxon>Bacteria</taxon>
        <taxon>Pseudomonadati</taxon>
        <taxon>Myxococcota</taxon>
        <taxon>Polyangia</taxon>
        <taxon>Polyangiales</taxon>
        <taxon>Sandaracinaceae</taxon>
        <taxon>Sandaracinus</taxon>
    </lineage>
</organism>
<dbReference type="Proteomes" id="UP000034883">
    <property type="component" value="Chromosome"/>
</dbReference>
<dbReference type="KEGG" id="samy:DB32_003191"/>
<dbReference type="STRING" id="927083.DB32_003191"/>
<sequence length="66" mass="7762">MSAEREDRCAIRDAKRHARRARALDERVRAILMGSSWRHVDAIEVALVQRAVWLRVVVELVRWGLR</sequence>
<name>A0A0F6W2X6_9BACT</name>
<reference evidence="1 2" key="1">
    <citation type="submission" date="2015-03" db="EMBL/GenBank/DDBJ databases">
        <title>Genome assembly of Sandaracinus amylolyticus DSM 53668.</title>
        <authorList>
            <person name="Sharma G."/>
            <person name="Subramanian S."/>
        </authorList>
    </citation>
    <scope>NUCLEOTIDE SEQUENCE [LARGE SCALE GENOMIC DNA]</scope>
    <source>
        <strain evidence="1 2">DSM 53668</strain>
    </source>
</reference>